<gene>
    <name evidence="8" type="primary">pcm_2</name>
    <name evidence="8" type="ORF">SDC9_15899</name>
</gene>
<keyword evidence="7" id="KW-0949">S-adenosyl-L-methionine</keyword>
<dbReference type="PROSITE" id="PS01279">
    <property type="entry name" value="PCMT"/>
    <property type="match status" value="1"/>
</dbReference>
<comment type="caution">
    <text evidence="8">The sequence shown here is derived from an EMBL/GenBank/DDBJ whole genome shotgun (WGS) entry which is preliminary data.</text>
</comment>
<dbReference type="InterPro" id="IPR000682">
    <property type="entry name" value="PCMT"/>
</dbReference>
<name>A0A644TT20_9ZZZZ</name>
<dbReference type="GO" id="GO:0005737">
    <property type="term" value="C:cytoplasm"/>
    <property type="evidence" value="ECO:0007669"/>
    <property type="project" value="UniProtKB-SubCell"/>
</dbReference>
<dbReference type="PANTHER" id="PTHR11579:SF0">
    <property type="entry name" value="PROTEIN-L-ISOASPARTATE(D-ASPARTATE) O-METHYLTRANSFERASE"/>
    <property type="match status" value="1"/>
</dbReference>
<dbReference type="Gene3D" id="3.40.50.150">
    <property type="entry name" value="Vaccinia Virus protein VP39"/>
    <property type="match status" value="1"/>
</dbReference>
<dbReference type="InterPro" id="IPR029063">
    <property type="entry name" value="SAM-dependent_MTases_sf"/>
</dbReference>
<dbReference type="EC" id="2.1.1.77" evidence="3"/>
<evidence type="ECO:0000313" key="8">
    <source>
        <dbReference type="EMBL" id="MPL70146.1"/>
    </source>
</evidence>
<keyword evidence="4" id="KW-0963">Cytoplasm</keyword>
<dbReference type="Pfam" id="PF01135">
    <property type="entry name" value="PCMT"/>
    <property type="match status" value="1"/>
</dbReference>
<dbReference type="CDD" id="cd02440">
    <property type="entry name" value="AdoMet_MTases"/>
    <property type="match status" value="1"/>
</dbReference>
<dbReference type="NCBIfam" id="TIGR00080">
    <property type="entry name" value="pimt"/>
    <property type="match status" value="1"/>
</dbReference>
<evidence type="ECO:0000256" key="4">
    <source>
        <dbReference type="ARBA" id="ARBA00022490"/>
    </source>
</evidence>
<evidence type="ECO:0000256" key="3">
    <source>
        <dbReference type="ARBA" id="ARBA00011890"/>
    </source>
</evidence>
<dbReference type="NCBIfam" id="NF001453">
    <property type="entry name" value="PRK00312.1"/>
    <property type="match status" value="1"/>
</dbReference>
<comment type="similarity">
    <text evidence="2">Belongs to the methyltransferase superfamily. L-isoaspartyl/D-aspartyl protein methyltransferase family.</text>
</comment>
<dbReference type="HAMAP" id="MF_00090">
    <property type="entry name" value="PIMT"/>
    <property type="match status" value="1"/>
</dbReference>
<dbReference type="GO" id="GO:0032259">
    <property type="term" value="P:methylation"/>
    <property type="evidence" value="ECO:0007669"/>
    <property type="project" value="UniProtKB-KW"/>
</dbReference>
<keyword evidence="5 8" id="KW-0489">Methyltransferase</keyword>
<dbReference type="EMBL" id="VSSQ01000051">
    <property type="protein sequence ID" value="MPL70146.1"/>
    <property type="molecule type" value="Genomic_DNA"/>
</dbReference>
<dbReference type="FunFam" id="3.40.50.150:FF:000010">
    <property type="entry name" value="Protein-L-isoaspartate O-methyltransferase"/>
    <property type="match status" value="1"/>
</dbReference>
<dbReference type="AlphaFoldDB" id="A0A644TT20"/>
<evidence type="ECO:0000256" key="7">
    <source>
        <dbReference type="ARBA" id="ARBA00022691"/>
    </source>
</evidence>
<keyword evidence="6 8" id="KW-0808">Transferase</keyword>
<proteinExistence type="inferred from homology"/>
<evidence type="ECO:0000256" key="5">
    <source>
        <dbReference type="ARBA" id="ARBA00022603"/>
    </source>
</evidence>
<evidence type="ECO:0000256" key="2">
    <source>
        <dbReference type="ARBA" id="ARBA00005369"/>
    </source>
</evidence>
<reference evidence="8" key="1">
    <citation type="submission" date="2019-08" db="EMBL/GenBank/DDBJ databases">
        <authorList>
            <person name="Kucharzyk K."/>
            <person name="Murdoch R.W."/>
            <person name="Higgins S."/>
            <person name="Loffler F."/>
        </authorList>
    </citation>
    <scope>NUCLEOTIDE SEQUENCE</scope>
</reference>
<evidence type="ECO:0000256" key="1">
    <source>
        <dbReference type="ARBA" id="ARBA00004496"/>
    </source>
</evidence>
<dbReference type="SUPFAM" id="SSF53335">
    <property type="entry name" value="S-adenosyl-L-methionine-dependent methyltransferases"/>
    <property type="match status" value="1"/>
</dbReference>
<organism evidence="8">
    <name type="scientific">bioreactor metagenome</name>
    <dbReference type="NCBI Taxonomy" id="1076179"/>
    <lineage>
        <taxon>unclassified sequences</taxon>
        <taxon>metagenomes</taxon>
        <taxon>ecological metagenomes</taxon>
    </lineage>
</organism>
<protein>
    <recommendedName>
        <fullName evidence="3">protein-L-isoaspartate(D-aspartate) O-methyltransferase</fullName>
        <ecNumber evidence="3">2.1.1.77</ecNumber>
    </recommendedName>
</protein>
<dbReference type="PANTHER" id="PTHR11579">
    <property type="entry name" value="PROTEIN-L-ISOASPARTATE O-METHYLTRANSFERASE"/>
    <property type="match status" value="1"/>
</dbReference>
<accession>A0A644TT20</accession>
<evidence type="ECO:0000256" key="6">
    <source>
        <dbReference type="ARBA" id="ARBA00022679"/>
    </source>
</evidence>
<comment type="subcellular location">
    <subcellularLocation>
        <location evidence="1">Cytoplasm</location>
    </subcellularLocation>
</comment>
<sequence>MIIDSFKHKGLRKALVEELQSKGITDKRVLEAIGNIPRHIFLDSSLDNIAYQDKALPIGCDQTISQPYTVAFQTQLLELKPNEKVLEIGTGSGYQTSVLCEMGARVFSIERHKPLYVRAKSVLELMKYKPKCYFGDGYKGLPAYAPFDKIIITCGAETIPEELVSQLKVGGVLVVPIGLNSQVMYKITKQKERELTTQKFGNFKFVPMLQDKES</sequence>
<dbReference type="GO" id="GO:0004719">
    <property type="term" value="F:protein-L-isoaspartate (D-aspartate) O-methyltransferase activity"/>
    <property type="evidence" value="ECO:0007669"/>
    <property type="project" value="UniProtKB-EC"/>
</dbReference>